<sequence length="1134" mass="125287">MASDSFGRRIVERKSKNIKLHFSDVRVCTRRQLSDDPPYYAIGTEVSARFRGAFCEARIKAVQLAVTCKLSCDDGIIELDVRLIRGFIKAGSQVEFVDPGTQQTRTGVIVSIKDCSLYTVDFDGGDERMLRRSQLCLKGGKHFLQAEALNSVPLASPEQFSSPVKLTVSRSVRRNRRHQRPSASSHAKRGPASASNGDRPSEKTCDKEVVNCSPSTPNAFPRRVWQVGDVVTVAESSEHQDNNQNNESTYYPGLVVVSDAFSGSIPTGHYVICSFKTGRVDVVHEDKLGEFTGCDARAAASTSSCKPAVKRALTFLETSEVPSGWNRAKLLAVQPSDEVTEGSSKQLGPSIQEESSSEEESESSDSESEEDMELKNLFVAHLYKFMDERGTPINKCPSLGGRDLDLHALYRKVQDLGGYTRVSHKNLWKMLLDQLRSKLGPSVTVKSLKGAYIKYLSNFDLFIRKIGYNFSAFGSESSRTSARSKAALQKELRRNNRLASDKAAASKSRQRHATAKTESAPLEERSSSAQAVKEENEVSVAADVVVKATASSTSSEISLREREEQSGSFKPGELTVGQLVLVQYGSKSRKDAYKARVLQIHPKRRCLVHYAGWSSRYDEVVPFSRVLGIVEDEDVSRADVDVSSTRKVESSDETKVTESRRARRRSSSPELTRGGSLPSDSSSRKSSLVAKAEPSLRKRSNSSLEKASSSGEYPITKSTAIKRSTPTAESVGRKSSRKFAKLSTSMENESSSFHLSDDLAIPHESQRNITSNEEVDAIGQVKADSTSSESVEAASSPLIKQFAKIESPSNSSLPRADVEEACLMSRQEAQSPSLNHIEVETTTSVELKRVVDILPPEVHVDVEEAFCRKEEEEYAVFVSYCAAVCTDSVAITVKACPPSVVPSCSYYQSVEMEGVRQDGSHFEAKEKVIVLDNDSGVFEPQCAGPSYFDWSDYETSLRTEVYVNSSSEIQEPLQSSDDMDLATVNLQILEREVMAEMESSDFLSDSDSEYSPSAFVYVNSSSEIQEPLQSSDDMDLATVNLQILEREVMAEMESSDFLSDSDSEYSPSAFDGSSDTNTQIVWLEQAMRRTKKEYCDLRRTIVKLERRRRWSLGKKTPSTEQNSSDTAAESSFDE</sequence>
<feature type="compositionally biased region" description="Basic and acidic residues" evidence="6">
    <location>
        <begin position="199"/>
        <end position="209"/>
    </location>
</feature>
<evidence type="ECO:0000313" key="8">
    <source>
        <dbReference type="EMBL" id="KFD66708.1"/>
    </source>
</evidence>
<dbReference type="Proteomes" id="UP000030758">
    <property type="component" value="Unassembled WGS sequence"/>
</dbReference>
<dbReference type="InterPro" id="IPR051232">
    <property type="entry name" value="ARID/SWI1_ChromRemod"/>
</dbReference>
<dbReference type="InterPro" id="IPR036431">
    <property type="entry name" value="ARID_dom_sf"/>
</dbReference>
<evidence type="ECO:0000256" key="5">
    <source>
        <dbReference type="ARBA" id="ARBA00023242"/>
    </source>
</evidence>
<keyword evidence="1" id="KW-0156">Chromatin regulator</keyword>
<feature type="region of interest" description="Disordered" evidence="6">
    <location>
        <begin position="1112"/>
        <end position="1134"/>
    </location>
</feature>
<evidence type="ECO:0000259" key="7">
    <source>
        <dbReference type="PROSITE" id="PS51011"/>
    </source>
</evidence>
<keyword evidence="3" id="KW-0238">DNA-binding</keyword>
<feature type="compositionally biased region" description="Polar residues" evidence="6">
    <location>
        <begin position="1116"/>
        <end position="1134"/>
    </location>
</feature>
<feature type="compositionally biased region" description="Acidic residues" evidence="6">
    <location>
        <begin position="355"/>
        <end position="370"/>
    </location>
</feature>
<evidence type="ECO:0000256" key="4">
    <source>
        <dbReference type="ARBA" id="ARBA00023163"/>
    </source>
</evidence>
<accession>A0A085NB62</accession>
<dbReference type="PANTHER" id="PTHR13964">
    <property type="entry name" value="RBP-RELATED"/>
    <property type="match status" value="1"/>
</dbReference>
<dbReference type="Pfam" id="PF08169">
    <property type="entry name" value="RBB1NT"/>
    <property type="match status" value="1"/>
</dbReference>
<reference evidence="8" key="1">
    <citation type="journal article" date="2014" name="Nat. Genet.">
        <title>Genome and transcriptome of the porcine whipworm Trichuris suis.</title>
        <authorList>
            <person name="Jex A.R."/>
            <person name="Nejsum P."/>
            <person name="Schwarz E.M."/>
            <person name="Hu L."/>
            <person name="Young N.D."/>
            <person name="Hall R.S."/>
            <person name="Korhonen P.K."/>
            <person name="Liao S."/>
            <person name="Thamsborg S."/>
            <person name="Xia J."/>
            <person name="Xu P."/>
            <person name="Wang S."/>
            <person name="Scheerlinck J.P."/>
            <person name="Hofmann A."/>
            <person name="Sternberg P.W."/>
            <person name="Wang J."/>
            <person name="Gasser R.B."/>
        </authorList>
    </citation>
    <scope>NUCLEOTIDE SEQUENCE [LARGE SCALE GENOMIC DNA]</scope>
    <source>
        <strain evidence="8">DCEP-RM93F</strain>
    </source>
</reference>
<dbReference type="Gene3D" id="2.30.30.140">
    <property type="match status" value="3"/>
</dbReference>
<gene>
    <name evidence="8" type="ORF">M514_06808</name>
</gene>
<feature type="compositionally biased region" description="Polar residues" evidence="6">
    <location>
        <begin position="701"/>
        <end position="728"/>
    </location>
</feature>
<evidence type="ECO:0000256" key="6">
    <source>
        <dbReference type="SAM" id="MobiDB-lite"/>
    </source>
</evidence>
<dbReference type="Pfam" id="PF01388">
    <property type="entry name" value="ARID"/>
    <property type="match status" value="1"/>
</dbReference>
<feature type="region of interest" description="Disordered" evidence="6">
    <location>
        <begin position="638"/>
        <end position="759"/>
    </location>
</feature>
<dbReference type="SUPFAM" id="SSF54160">
    <property type="entry name" value="Chromo domain-like"/>
    <property type="match status" value="1"/>
</dbReference>
<feature type="region of interest" description="Disordered" evidence="6">
    <location>
        <begin position="497"/>
        <end position="532"/>
    </location>
</feature>
<dbReference type="PANTHER" id="PTHR13964:SF27">
    <property type="entry name" value="HAT-TRICK, ISOFORM D"/>
    <property type="match status" value="1"/>
</dbReference>
<keyword evidence="2" id="KW-0805">Transcription regulation</keyword>
<feature type="compositionally biased region" description="Basic and acidic residues" evidence="6">
    <location>
        <begin position="522"/>
        <end position="532"/>
    </location>
</feature>
<feature type="compositionally biased region" description="Low complexity" evidence="6">
    <location>
        <begin position="1054"/>
        <end position="1066"/>
    </location>
</feature>
<dbReference type="SMART" id="SM01014">
    <property type="entry name" value="ARID"/>
    <property type="match status" value="1"/>
</dbReference>
<dbReference type="GO" id="GO:0000976">
    <property type="term" value="F:transcription cis-regulatory region binding"/>
    <property type="evidence" value="ECO:0007669"/>
    <property type="project" value="TreeGrafter"/>
</dbReference>
<dbReference type="InterPro" id="IPR001606">
    <property type="entry name" value="ARID_dom"/>
</dbReference>
<dbReference type="Gene3D" id="1.10.150.60">
    <property type="entry name" value="ARID DNA-binding domain"/>
    <property type="match status" value="1"/>
</dbReference>
<keyword evidence="4" id="KW-0804">Transcription</keyword>
<dbReference type="GO" id="GO:0006325">
    <property type="term" value="P:chromatin organization"/>
    <property type="evidence" value="ECO:0007669"/>
    <property type="project" value="UniProtKB-KW"/>
</dbReference>
<dbReference type="GO" id="GO:0005634">
    <property type="term" value="C:nucleus"/>
    <property type="evidence" value="ECO:0007669"/>
    <property type="project" value="TreeGrafter"/>
</dbReference>
<feature type="compositionally biased region" description="Basic residues" evidence="6">
    <location>
        <begin position="171"/>
        <end position="180"/>
    </location>
</feature>
<dbReference type="InterPro" id="IPR016197">
    <property type="entry name" value="Chromo-like_dom_sf"/>
</dbReference>
<feature type="compositionally biased region" description="Polar residues" evidence="6">
    <location>
        <begin position="742"/>
        <end position="754"/>
    </location>
</feature>
<dbReference type="InterPro" id="IPR012603">
    <property type="entry name" value="ARID4A/B_PWWP"/>
</dbReference>
<organism evidence="8">
    <name type="scientific">Trichuris suis</name>
    <name type="common">pig whipworm</name>
    <dbReference type="NCBI Taxonomy" id="68888"/>
    <lineage>
        <taxon>Eukaryota</taxon>
        <taxon>Metazoa</taxon>
        <taxon>Ecdysozoa</taxon>
        <taxon>Nematoda</taxon>
        <taxon>Enoplea</taxon>
        <taxon>Dorylaimia</taxon>
        <taxon>Trichinellida</taxon>
        <taxon>Trichuridae</taxon>
        <taxon>Trichuris</taxon>
    </lineage>
</organism>
<keyword evidence="5" id="KW-0539">Nucleus</keyword>
<proteinExistence type="predicted"/>
<feature type="region of interest" description="Disordered" evidence="6">
    <location>
        <begin position="335"/>
        <end position="370"/>
    </location>
</feature>
<evidence type="ECO:0000256" key="1">
    <source>
        <dbReference type="ARBA" id="ARBA00022853"/>
    </source>
</evidence>
<feature type="domain" description="ARID" evidence="7">
    <location>
        <begin position="372"/>
        <end position="464"/>
    </location>
</feature>
<dbReference type="EMBL" id="KL367521">
    <property type="protein sequence ID" value="KFD66708.1"/>
    <property type="molecule type" value="Genomic_DNA"/>
</dbReference>
<evidence type="ECO:0000256" key="3">
    <source>
        <dbReference type="ARBA" id="ARBA00023125"/>
    </source>
</evidence>
<feature type="compositionally biased region" description="Low complexity" evidence="6">
    <location>
        <begin position="676"/>
        <end position="687"/>
    </location>
</feature>
<dbReference type="CDD" id="cd16100">
    <property type="entry name" value="ARID"/>
    <property type="match status" value="1"/>
</dbReference>
<dbReference type="PROSITE" id="PS51011">
    <property type="entry name" value="ARID"/>
    <property type="match status" value="1"/>
</dbReference>
<dbReference type="SUPFAM" id="SSF46774">
    <property type="entry name" value="ARID-like"/>
    <property type="match status" value="1"/>
</dbReference>
<feature type="compositionally biased region" description="Basic and acidic residues" evidence="6">
    <location>
        <begin position="638"/>
        <end position="660"/>
    </location>
</feature>
<dbReference type="GO" id="GO:0006357">
    <property type="term" value="P:regulation of transcription by RNA polymerase II"/>
    <property type="evidence" value="ECO:0007669"/>
    <property type="project" value="TreeGrafter"/>
</dbReference>
<name>A0A085NB62_9BILA</name>
<feature type="region of interest" description="Disordered" evidence="6">
    <location>
        <begin position="165"/>
        <end position="212"/>
    </location>
</feature>
<protein>
    <recommendedName>
        <fullName evidence="7">ARID domain-containing protein</fullName>
    </recommendedName>
</protein>
<dbReference type="SMART" id="SM00501">
    <property type="entry name" value="BRIGHT"/>
    <property type="match status" value="1"/>
</dbReference>
<feature type="region of interest" description="Disordered" evidence="6">
    <location>
        <begin position="1054"/>
        <end position="1074"/>
    </location>
</feature>
<evidence type="ECO:0000256" key="2">
    <source>
        <dbReference type="ARBA" id="ARBA00023015"/>
    </source>
</evidence>
<dbReference type="AlphaFoldDB" id="A0A085NB62"/>